<evidence type="ECO:0000313" key="3">
    <source>
        <dbReference type="EMBL" id="MFC6239295.1"/>
    </source>
</evidence>
<evidence type="ECO:0000256" key="1">
    <source>
        <dbReference type="ARBA" id="ARBA00023002"/>
    </source>
</evidence>
<accession>A0ABW1T5E2</accession>
<keyword evidence="4" id="KW-1185">Reference proteome</keyword>
<evidence type="ECO:0000259" key="2">
    <source>
        <dbReference type="Pfam" id="PF00171"/>
    </source>
</evidence>
<reference evidence="4" key="1">
    <citation type="journal article" date="2019" name="Int. J. Syst. Evol. Microbiol.">
        <title>The Global Catalogue of Microorganisms (GCM) 10K type strain sequencing project: providing services to taxonomists for standard genome sequencing and annotation.</title>
        <authorList>
            <consortium name="The Broad Institute Genomics Platform"/>
            <consortium name="The Broad Institute Genome Sequencing Center for Infectious Disease"/>
            <person name="Wu L."/>
            <person name="Ma J."/>
        </authorList>
    </citation>
    <scope>NUCLEOTIDE SEQUENCE [LARGE SCALE GENOMIC DNA]</scope>
    <source>
        <strain evidence="4">CGMCC 4.7317</strain>
    </source>
</reference>
<dbReference type="InterPro" id="IPR016162">
    <property type="entry name" value="Ald_DH_N"/>
</dbReference>
<dbReference type="SUPFAM" id="SSF53720">
    <property type="entry name" value="ALDH-like"/>
    <property type="match status" value="1"/>
</dbReference>
<feature type="domain" description="Aldehyde dehydrogenase" evidence="2">
    <location>
        <begin position="2"/>
        <end position="168"/>
    </location>
</feature>
<feature type="non-terminal residue" evidence="3">
    <location>
        <position position="168"/>
    </location>
</feature>
<dbReference type="PANTHER" id="PTHR11699">
    <property type="entry name" value="ALDEHYDE DEHYDROGENASE-RELATED"/>
    <property type="match status" value="1"/>
</dbReference>
<dbReference type="Gene3D" id="3.40.605.10">
    <property type="entry name" value="Aldehyde Dehydrogenase, Chain A, domain 1"/>
    <property type="match status" value="1"/>
</dbReference>
<evidence type="ECO:0000313" key="4">
    <source>
        <dbReference type="Proteomes" id="UP001596138"/>
    </source>
</evidence>
<dbReference type="Pfam" id="PF00171">
    <property type="entry name" value="Aldedh"/>
    <property type="match status" value="1"/>
</dbReference>
<dbReference type="InterPro" id="IPR015590">
    <property type="entry name" value="Aldehyde_DH_dom"/>
</dbReference>
<dbReference type="RefSeq" id="WP_386768466.1">
    <property type="nucleotide sequence ID" value="NZ_JBHSTI010000011.1"/>
</dbReference>
<sequence length="168" mass="17958">MVERATRAQRQWAGLPQRRRIPALRHLAELIRAESETLAQVETANVGKPIGDSRGEVAMVADTFDYYAGAIDKSFGDTIPVDGGLDFTVREPIGVVTVIAPWNFPLVIAAWNIAPALACGNAVIVKPAELTPLSVLELERIFAQVDLPDGLFQVVLGPGSTVGAALTE</sequence>
<dbReference type="InterPro" id="IPR016161">
    <property type="entry name" value="Ald_DH/histidinol_DH"/>
</dbReference>
<comment type="caution">
    <text evidence="3">The sequence shown here is derived from an EMBL/GenBank/DDBJ whole genome shotgun (WGS) entry which is preliminary data.</text>
</comment>
<dbReference type="Proteomes" id="UP001596138">
    <property type="component" value="Unassembled WGS sequence"/>
</dbReference>
<proteinExistence type="predicted"/>
<keyword evidence="1" id="KW-0560">Oxidoreductase</keyword>
<name>A0ABW1T5E2_9ACTN</name>
<organism evidence="3 4">
    <name type="scientific">Longivirga aurantiaca</name>
    <dbReference type="NCBI Taxonomy" id="1837743"/>
    <lineage>
        <taxon>Bacteria</taxon>
        <taxon>Bacillati</taxon>
        <taxon>Actinomycetota</taxon>
        <taxon>Actinomycetes</taxon>
        <taxon>Sporichthyales</taxon>
        <taxon>Sporichthyaceae</taxon>
        <taxon>Longivirga</taxon>
    </lineage>
</organism>
<gene>
    <name evidence="3" type="ORF">ACFQGU_15555</name>
</gene>
<protein>
    <submittedName>
        <fullName evidence="3">Aldehyde dehydrogenase family protein</fullName>
    </submittedName>
</protein>
<dbReference type="EMBL" id="JBHSTI010000011">
    <property type="protein sequence ID" value="MFC6239295.1"/>
    <property type="molecule type" value="Genomic_DNA"/>
</dbReference>